<sequence length="419" mass="47165">MSLMAPTAADAGRRRGLRRMRTLALSLLVLAAVVYLATLHVRDETLWGYVNTASEAAMVGALADWFAVTALFRHPLGLPVPHTAIIPKRKDELGRNLQTFVTENFLTEDIARERLAAAQVGRRLGRWLEDPRHRDRVMTEGLRAARAALDRLSDEEVRAFVVDLLIPRLVREPVSPIAGSLLEGVVADGAHHGLVDLSLEQLHQWLEENPGTFHDLMGERAPWWTPPWLDERVISWSYRQVLDWVGEIRARPDHPARIAFDDLLRRLADDLQHDPVVMERTEALKTRLLTHPQVGPTTLSLWRSLRTSITAAMDDRTSYLWRRGDELLTHVAEHLTGEDPAWRDRLESNLADVVSFAVNTYGDELAGVITLTVEHWDGKEAAQRIELFVGRDLQFIRINGTVVGALAGVVIHALTQVFT</sequence>
<gene>
    <name evidence="1" type="ORF">BN12_150019</name>
</gene>
<dbReference type="PANTHER" id="PTHR38442:SF1">
    <property type="entry name" value="INNER MEMBRANE PROTEIN"/>
    <property type="match status" value="1"/>
</dbReference>
<reference evidence="1 2" key="1">
    <citation type="journal article" date="2013" name="ISME J.">
        <title>A metabolic model for members of the genus Tetrasphaera involved in enhanced biological phosphorus removal.</title>
        <authorList>
            <person name="Kristiansen R."/>
            <person name="Nguyen H.T.T."/>
            <person name="Saunders A.M."/>
            <person name="Nielsen J.L."/>
            <person name="Wimmer R."/>
            <person name="Le V.Q."/>
            <person name="McIlroy S.J."/>
            <person name="Petrovski S."/>
            <person name="Seviour R.J."/>
            <person name="Calteau A."/>
            <person name="Nielsen K.L."/>
            <person name="Nielsen P.H."/>
        </authorList>
    </citation>
    <scope>NUCLEOTIDE SEQUENCE [LARGE SCALE GENOMIC DNA]</scope>
    <source>
        <strain evidence="1 2">T1-X7</strain>
    </source>
</reference>
<evidence type="ECO:0000313" key="2">
    <source>
        <dbReference type="Proteomes" id="UP000035721"/>
    </source>
</evidence>
<keyword evidence="2" id="KW-1185">Reference proteome</keyword>
<dbReference type="PANTHER" id="PTHR38442">
    <property type="entry name" value="INNER MEMBRANE PROTEIN-RELATED"/>
    <property type="match status" value="1"/>
</dbReference>
<dbReference type="GO" id="GO:0005886">
    <property type="term" value="C:plasma membrane"/>
    <property type="evidence" value="ECO:0007669"/>
    <property type="project" value="TreeGrafter"/>
</dbReference>
<dbReference type="EMBL" id="CAJB01000057">
    <property type="protein sequence ID" value="CCH76845.1"/>
    <property type="molecule type" value="Genomic_DNA"/>
</dbReference>
<dbReference type="Proteomes" id="UP000035721">
    <property type="component" value="Unassembled WGS sequence"/>
</dbReference>
<dbReference type="InterPro" id="IPR007383">
    <property type="entry name" value="DUF445"/>
</dbReference>
<organism evidence="1 2">
    <name type="scientific">Nostocoides japonicum T1-X7</name>
    <dbReference type="NCBI Taxonomy" id="1194083"/>
    <lineage>
        <taxon>Bacteria</taxon>
        <taxon>Bacillati</taxon>
        <taxon>Actinomycetota</taxon>
        <taxon>Actinomycetes</taxon>
        <taxon>Micrococcales</taxon>
        <taxon>Intrasporangiaceae</taxon>
        <taxon>Nostocoides</taxon>
    </lineage>
</organism>
<evidence type="ECO:0000313" key="1">
    <source>
        <dbReference type="EMBL" id="CCH76845.1"/>
    </source>
</evidence>
<dbReference type="OrthoDB" id="9769590at2"/>
<evidence type="ECO:0008006" key="3">
    <source>
        <dbReference type="Google" id="ProtNLM"/>
    </source>
</evidence>
<protein>
    <recommendedName>
        <fullName evidence="3">DUF445 domain-containing protein</fullName>
    </recommendedName>
</protein>
<dbReference type="STRING" id="1194083.BN12_150019"/>
<dbReference type="Pfam" id="PF04286">
    <property type="entry name" value="DUF445"/>
    <property type="match status" value="1"/>
</dbReference>
<name>A0A077LY29_9MICO</name>
<accession>A0A077LY29</accession>
<dbReference type="RefSeq" id="WP_048550080.1">
    <property type="nucleotide sequence ID" value="NZ_HF570958.1"/>
</dbReference>
<comment type="caution">
    <text evidence="1">The sequence shown here is derived from an EMBL/GenBank/DDBJ whole genome shotgun (WGS) entry which is preliminary data.</text>
</comment>
<dbReference type="AlphaFoldDB" id="A0A077LY29"/>
<proteinExistence type="predicted"/>